<protein>
    <submittedName>
        <fullName evidence="3">Bug family tripartite tricarboxylate transporter substrate binding protein</fullName>
    </submittedName>
</protein>
<gene>
    <name evidence="3" type="ORF">KZZ10_02835</name>
</gene>
<dbReference type="Pfam" id="PF03401">
    <property type="entry name" value="TctC"/>
    <property type="match status" value="1"/>
</dbReference>
<evidence type="ECO:0000313" key="3">
    <source>
        <dbReference type="EMBL" id="MBZ1349570.1"/>
    </source>
</evidence>
<evidence type="ECO:0000256" key="1">
    <source>
        <dbReference type="ARBA" id="ARBA00006987"/>
    </source>
</evidence>
<evidence type="ECO:0000256" key="2">
    <source>
        <dbReference type="SAM" id="SignalP"/>
    </source>
</evidence>
<organism evidence="3 4">
    <name type="scientific">Zwartia hollandica</name>
    <dbReference type="NCBI Taxonomy" id="324606"/>
    <lineage>
        <taxon>Bacteria</taxon>
        <taxon>Pseudomonadati</taxon>
        <taxon>Pseudomonadota</taxon>
        <taxon>Betaproteobacteria</taxon>
        <taxon>Burkholderiales</taxon>
        <taxon>Alcaligenaceae</taxon>
        <taxon>Zwartia</taxon>
    </lineage>
</organism>
<comment type="caution">
    <text evidence="3">The sequence shown here is derived from an EMBL/GenBank/DDBJ whole genome shotgun (WGS) entry which is preliminary data.</text>
</comment>
<feature type="chain" id="PRO_5037647888" evidence="2">
    <location>
        <begin position="31"/>
        <end position="328"/>
    </location>
</feature>
<keyword evidence="4" id="KW-1185">Reference proteome</keyword>
<dbReference type="Gene3D" id="3.40.190.150">
    <property type="entry name" value="Bordetella uptake gene, domain 1"/>
    <property type="match status" value="1"/>
</dbReference>
<dbReference type="CDD" id="cd13579">
    <property type="entry name" value="PBP2_Bug_NagM"/>
    <property type="match status" value="1"/>
</dbReference>
<name>A0A953N6M6_9BURK</name>
<proteinExistence type="inferred from homology"/>
<dbReference type="SUPFAM" id="SSF53850">
    <property type="entry name" value="Periplasmic binding protein-like II"/>
    <property type="match status" value="1"/>
</dbReference>
<comment type="similarity">
    <text evidence="1">Belongs to the UPF0065 (bug) family.</text>
</comment>
<accession>A0A953N6M6</accession>
<dbReference type="Gene3D" id="3.40.190.10">
    <property type="entry name" value="Periplasmic binding protein-like II"/>
    <property type="match status" value="1"/>
</dbReference>
<dbReference type="PANTHER" id="PTHR42928">
    <property type="entry name" value="TRICARBOXYLATE-BINDING PROTEIN"/>
    <property type="match status" value="1"/>
</dbReference>
<dbReference type="RefSeq" id="WP_259659988.1">
    <property type="nucleotide sequence ID" value="NZ_JAHXRI010000004.1"/>
</dbReference>
<keyword evidence="2" id="KW-0732">Signal</keyword>
<sequence length="328" mass="34603">MSSLLTSPLKRKIFNAVSCALLLTSATSFAQSNSIKLMVGFPPGGGTDVIARVLGEQLSQVLGTPVVVDNRAGAGGQIAAQALKAAPADGTVLFLSHDHTISILPLVTKAPGFKPDTDFVPVAGFATFANGIALSGAVPDTSLEQFIKAVREQRQGKASIGVPAPNSVPEFLVKVLAAQYKVDLVSVPYRGSAPMLADMLGNQIPAGVASVPDFIEFQKAGKVRMVAVMGSKRQDVIPDTPTFAELGIKGFEDLPYYGIFAPKGTPPATIERLGNALAKVLEMSQVRQRLVAMGLTVEYMSSQALSQRESAYTKNWARIIEASGFKAQ</sequence>
<dbReference type="PANTHER" id="PTHR42928:SF5">
    <property type="entry name" value="BLR1237 PROTEIN"/>
    <property type="match status" value="1"/>
</dbReference>
<dbReference type="Proteomes" id="UP000739565">
    <property type="component" value="Unassembled WGS sequence"/>
</dbReference>
<dbReference type="AlphaFoldDB" id="A0A953N6M6"/>
<feature type="signal peptide" evidence="2">
    <location>
        <begin position="1"/>
        <end position="30"/>
    </location>
</feature>
<reference evidence="3" key="1">
    <citation type="submission" date="2021-07" db="EMBL/GenBank/DDBJ databases">
        <title>New genus and species of the family Alcaligenaceae.</title>
        <authorList>
            <person name="Hahn M.W."/>
        </authorList>
    </citation>
    <scope>NUCLEOTIDE SEQUENCE</scope>
    <source>
        <strain evidence="3">LF4-65</strain>
    </source>
</reference>
<dbReference type="EMBL" id="JAHXRI010000004">
    <property type="protein sequence ID" value="MBZ1349570.1"/>
    <property type="molecule type" value="Genomic_DNA"/>
</dbReference>
<dbReference type="PIRSF" id="PIRSF017082">
    <property type="entry name" value="YflP"/>
    <property type="match status" value="1"/>
</dbReference>
<dbReference type="InterPro" id="IPR042100">
    <property type="entry name" value="Bug_dom1"/>
</dbReference>
<evidence type="ECO:0000313" key="4">
    <source>
        <dbReference type="Proteomes" id="UP000739565"/>
    </source>
</evidence>
<dbReference type="InterPro" id="IPR005064">
    <property type="entry name" value="BUG"/>
</dbReference>